<dbReference type="SUPFAM" id="SSF52467">
    <property type="entry name" value="DHS-like NAD/FAD-binding domain"/>
    <property type="match status" value="1"/>
</dbReference>
<evidence type="ECO:0000256" key="2">
    <source>
        <dbReference type="ARBA" id="ARBA00023027"/>
    </source>
</evidence>
<feature type="binding site" evidence="3">
    <location>
        <position position="56"/>
    </location>
    <ligand>
        <name>substrate</name>
    </ligand>
</feature>
<evidence type="ECO:0000313" key="6">
    <source>
        <dbReference type="EMBL" id="RZT97570.1"/>
    </source>
</evidence>
<evidence type="ECO:0000259" key="5">
    <source>
        <dbReference type="PROSITE" id="PS50305"/>
    </source>
</evidence>
<dbReference type="HAMAP" id="MF_01121">
    <property type="entry name" value="Sirtuin_ClassIII"/>
    <property type="match status" value="1"/>
</dbReference>
<keyword evidence="3" id="KW-0963">Cytoplasm</keyword>
<dbReference type="PANTHER" id="PTHR11085:SF4">
    <property type="entry name" value="NAD-DEPENDENT PROTEIN DEACYLASE"/>
    <property type="match status" value="1"/>
</dbReference>
<keyword evidence="2 3" id="KW-0520">NAD</keyword>
<feature type="binding site" evidence="3">
    <location>
        <begin position="12"/>
        <end position="31"/>
    </location>
    <ligand>
        <name>NAD(+)</name>
        <dbReference type="ChEBI" id="CHEBI:57540"/>
    </ligand>
</feature>
<dbReference type="GO" id="GO:0036054">
    <property type="term" value="F:protein-malonyllysine demalonylase activity"/>
    <property type="evidence" value="ECO:0007669"/>
    <property type="project" value="InterPro"/>
</dbReference>
<dbReference type="GO" id="GO:0036055">
    <property type="term" value="F:protein-succinyllysine desuccinylase activity"/>
    <property type="evidence" value="ECO:0007669"/>
    <property type="project" value="UniProtKB-UniRule"/>
</dbReference>
<dbReference type="Gene3D" id="3.30.1600.10">
    <property type="entry name" value="SIR2/SIRT2 'Small Domain"/>
    <property type="match status" value="1"/>
</dbReference>
<gene>
    <name evidence="3" type="primary">cobB</name>
    <name evidence="6" type="ORF">EV201_2243</name>
</gene>
<name>A0A4Q7VML6_9BACT</name>
<evidence type="ECO:0000256" key="1">
    <source>
        <dbReference type="ARBA" id="ARBA00022679"/>
    </source>
</evidence>
<comment type="subcellular location">
    <subcellularLocation>
        <location evidence="3">Cytoplasm</location>
    </subcellularLocation>
</comment>
<dbReference type="InterPro" id="IPR029035">
    <property type="entry name" value="DHS-like_NAD/FAD-binding_dom"/>
</dbReference>
<reference evidence="6 7" key="1">
    <citation type="submission" date="2019-02" db="EMBL/GenBank/DDBJ databases">
        <title>Genomic Encyclopedia of Type Strains, Phase IV (KMG-IV): sequencing the most valuable type-strain genomes for metagenomic binning, comparative biology and taxonomic classification.</title>
        <authorList>
            <person name="Goeker M."/>
        </authorList>
    </citation>
    <scope>NUCLEOTIDE SEQUENCE [LARGE SCALE GENOMIC DNA]</scope>
    <source>
        <strain evidence="6 7">DSM 28825</strain>
    </source>
</reference>
<comment type="caution">
    <text evidence="3 4">Lacks conserved residue(s) required for the propagation of feature annotation.</text>
</comment>
<dbReference type="GO" id="GO:0070403">
    <property type="term" value="F:NAD+ binding"/>
    <property type="evidence" value="ECO:0007669"/>
    <property type="project" value="UniProtKB-UniRule"/>
</dbReference>
<evidence type="ECO:0000256" key="4">
    <source>
        <dbReference type="PROSITE-ProRule" id="PRU00236"/>
    </source>
</evidence>
<comment type="function">
    <text evidence="3">NAD-dependent lysine deacetylase and desuccinylase that specifically removes acetyl and succinyl groups on target proteins. Modulates the activities of several proteins which are inactive in their acylated form.</text>
</comment>
<accession>A0A4Q7VML6</accession>
<feature type="active site" description="Proton acceptor" evidence="3">
    <location>
        <position position="107"/>
    </location>
</feature>
<feature type="binding site" evidence="3">
    <location>
        <begin position="173"/>
        <end position="175"/>
    </location>
    <ligand>
        <name>NAD(+)</name>
        <dbReference type="ChEBI" id="CHEBI:57540"/>
    </ligand>
</feature>
<organism evidence="6 7">
    <name type="scientific">Ancylomarina subtilis</name>
    <dbReference type="NCBI Taxonomy" id="1639035"/>
    <lineage>
        <taxon>Bacteria</taxon>
        <taxon>Pseudomonadati</taxon>
        <taxon>Bacteroidota</taxon>
        <taxon>Bacteroidia</taxon>
        <taxon>Marinilabiliales</taxon>
        <taxon>Marinifilaceae</taxon>
        <taxon>Ancylomarina</taxon>
    </lineage>
</organism>
<dbReference type="RefSeq" id="WP_130307578.1">
    <property type="nucleotide sequence ID" value="NZ_SHKN01000001.1"/>
</dbReference>
<comment type="caution">
    <text evidence="6">The sequence shown here is derived from an EMBL/GenBank/DDBJ whole genome shotgun (WGS) entry which is preliminary data.</text>
</comment>
<dbReference type="InterPro" id="IPR026591">
    <property type="entry name" value="Sirtuin_cat_small_dom_sf"/>
</dbReference>
<dbReference type="OrthoDB" id="9800582at2"/>
<comment type="similarity">
    <text evidence="3">Belongs to the sirtuin family. Class III subfamily.</text>
</comment>
<feature type="binding site" evidence="3">
    <location>
        <position position="59"/>
    </location>
    <ligand>
        <name>substrate</name>
    </ligand>
</feature>
<dbReference type="Proteomes" id="UP000293562">
    <property type="component" value="Unassembled WGS sequence"/>
</dbReference>
<dbReference type="AlphaFoldDB" id="A0A4Q7VML6"/>
<protein>
    <recommendedName>
        <fullName evidence="3">NAD-dependent protein deacylase</fullName>
        <ecNumber evidence="3">2.3.1.286</ecNumber>
    </recommendedName>
    <alternativeName>
        <fullName evidence="3">Regulatory protein SIR2 homolog</fullName>
    </alternativeName>
</protein>
<sequence>MHTKKKIVVLSGAGISAESGLRTFREMGGLWEEYDVMEVASPQAWERNPELVTRFYNERRKQLLKSKPNQGHLILQELERYFDVEIITQNVDDLHERAGSSKVLHLHGELKKARSTADPNLIYELDGWELTTESKCEKGSRLRPHIVWFGEAVPAMSDAIKIVSKADILIIVGTSMNVYPAAGLIDYTPSNCPIYVIDPNDVNMSSYGNRTFIKEKASIGMNKLFKILVPNSNS</sequence>
<dbReference type="Pfam" id="PF02146">
    <property type="entry name" value="SIR2"/>
    <property type="match status" value="1"/>
</dbReference>
<feature type="binding site" evidence="3">
    <location>
        <position position="217"/>
    </location>
    <ligand>
        <name>NAD(+)</name>
        <dbReference type="ChEBI" id="CHEBI:57540"/>
    </ligand>
</feature>
<dbReference type="InterPro" id="IPR026590">
    <property type="entry name" value="Ssirtuin_cat_dom"/>
</dbReference>
<dbReference type="GO" id="GO:0005737">
    <property type="term" value="C:cytoplasm"/>
    <property type="evidence" value="ECO:0007669"/>
    <property type="project" value="UniProtKB-SubCell"/>
</dbReference>
<feature type="binding site" evidence="3">
    <location>
        <begin position="89"/>
        <end position="92"/>
    </location>
    <ligand>
        <name>NAD(+)</name>
        <dbReference type="ChEBI" id="CHEBI:57540"/>
    </ligand>
</feature>
<dbReference type="EC" id="2.3.1.286" evidence="3"/>
<dbReference type="EMBL" id="SHKN01000001">
    <property type="protein sequence ID" value="RZT97570.1"/>
    <property type="molecule type" value="Genomic_DNA"/>
</dbReference>
<comment type="domain">
    <text evidence="3">2 residues (Tyr-56 and Arg-59) present in a large hydrophobic pocket are probably involved in substrate specificity. They are important for desuccinylation activity, but dispensable for deacetylation activity.</text>
</comment>
<dbReference type="CDD" id="cd01412">
    <property type="entry name" value="SIRT5_Af1_CobB"/>
    <property type="match status" value="1"/>
</dbReference>
<comment type="catalytic activity">
    <reaction evidence="3">
        <text>N(6)-acetyl-L-lysyl-[protein] + NAD(+) + H2O = 2''-O-acetyl-ADP-D-ribose + nicotinamide + L-lysyl-[protein]</text>
        <dbReference type="Rhea" id="RHEA:43636"/>
        <dbReference type="Rhea" id="RHEA-COMP:9752"/>
        <dbReference type="Rhea" id="RHEA-COMP:10731"/>
        <dbReference type="ChEBI" id="CHEBI:15377"/>
        <dbReference type="ChEBI" id="CHEBI:17154"/>
        <dbReference type="ChEBI" id="CHEBI:29969"/>
        <dbReference type="ChEBI" id="CHEBI:57540"/>
        <dbReference type="ChEBI" id="CHEBI:61930"/>
        <dbReference type="ChEBI" id="CHEBI:83767"/>
        <dbReference type="EC" id="2.3.1.286"/>
    </reaction>
</comment>
<dbReference type="Gene3D" id="3.40.50.1220">
    <property type="entry name" value="TPP-binding domain"/>
    <property type="match status" value="1"/>
</dbReference>
<dbReference type="InterPro" id="IPR003000">
    <property type="entry name" value="Sirtuin"/>
</dbReference>
<keyword evidence="7" id="KW-1185">Reference proteome</keyword>
<dbReference type="PROSITE" id="PS50305">
    <property type="entry name" value="SIRTUIN"/>
    <property type="match status" value="1"/>
</dbReference>
<dbReference type="InterPro" id="IPR027546">
    <property type="entry name" value="Sirtuin_class_III"/>
</dbReference>
<proteinExistence type="inferred from homology"/>
<evidence type="ECO:0000256" key="3">
    <source>
        <dbReference type="HAMAP-Rule" id="MF_01121"/>
    </source>
</evidence>
<comment type="catalytic activity">
    <reaction evidence="3">
        <text>N(6)-succinyl-L-lysyl-[protein] + NAD(+) + H2O = 2''-O-succinyl-ADP-D-ribose + nicotinamide + L-lysyl-[protein]</text>
        <dbReference type="Rhea" id="RHEA:47668"/>
        <dbReference type="Rhea" id="RHEA-COMP:9752"/>
        <dbReference type="Rhea" id="RHEA-COMP:11877"/>
        <dbReference type="ChEBI" id="CHEBI:15377"/>
        <dbReference type="ChEBI" id="CHEBI:17154"/>
        <dbReference type="ChEBI" id="CHEBI:29969"/>
        <dbReference type="ChEBI" id="CHEBI:57540"/>
        <dbReference type="ChEBI" id="CHEBI:87830"/>
        <dbReference type="ChEBI" id="CHEBI:87832"/>
    </reaction>
</comment>
<evidence type="ECO:0000313" key="7">
    <source>
        <dbReference type="Proteomes" id="UP000293562"/>
    </source>
</evidence>
<feature type="domain" description="Deacetylase sirtuin-type" evidence="5">
    <location>
        <begin position="1"/>
        <end position="234"/>
    </location>
</feature>
<dbReference type="PANTHER" id="PTHR11085">
    <property type="entry name" value="NAD-DEPENDENT PROTEIN DEACYLASE SIRTUIN-5, MITOCHONDRIAL-RELATED"/>
    <property type="match status" value="1"/>
</dbReference>
<dbReference type="InterPro" id="IPR050134">
    <property type="entry name" value="NAD-dep_sirtuin_deacylases"/>
</dbReference>
<dbReference type="GO" id="GO:0017136">
    <property type="term" value="F:histone deacetylase activity, NAD-dependent"/>
    <property type="evidence" value="ECO:0007669"/>
    <property type="project" value="TreeGrafter"/>
</dbReference>
<keyword evidence="1" id="KW-0808">Transferase</keyword>